<dbReference type="Proteomes" id="UP000001382">
    <property type="component" value="Chromosome"/>
</dbReference>
<proteinExistence type="predicted"/>
<gene>
    <name evidence="1" type="ordered locus">Gobs_0065</name>
</gene>
<evidence type="ECO:0000313" key="2">
    <source>
        <dbReference type="Proteomes" id="UP000001382"/>
    </source>
</evidence>
<dbReference type="STRING" id="526225.Gobs_0065"/>
<reference evidence="1 2" key="1">
    <citation type="journal article" date="2010" name="Stand. Genomic Sci.">
        <title>Complete genome sequence of Geodermatophilus obscurus type strain (G-20).</title>
        <authorList>
            <person name="Ivanova N."/>
            <person name="Sikorski J."/>
            <person name="Jando M."/>
            <person name="Munk C."/>
            <person name="Lapidus A."/>
            <person name="Glavina Del Rio T."/>
            <person name="Copeland A."/>
            <person name="Tice H."/>
            <person name="Cheng J.-F."/>
            <person name="Lucas S."/>
            <person name="Chen F."/>
            <person name="Nolan M."/>
            <person name="Bruce D."/>
            <person name="Goodwin L."/>
            <person name="Pitluck S."/>
            <person name="Mavromatis K."/>
            <person name="Mikhailova N."/>
            <person name="Pati A."/>
            <person name="Chen A."/>
            <person name="Palaniappan K."/>
            <person name="Land M."/>
            <person name="Hauser L."/>
            <person name="Chang Y.-J."/>
            <person name="Jeffries C.D."/>
            <person name="Meincke L."/>
            <person name="Brettin T."/>
            <person name="Detter J.C."/>
            <person name="Detter J.C."/>
            <person name="Rohde M."/>
            <person name="Goeker M."/>
            <person name="Bristow J."/>
            <person name="Eisen J.A."/>
            <person name="Markowitz V."/>
            <person name="Hugenholtz P."/>
            <person name="Kyrpides N.C."/>
            <person name="Klenk H.-P."/>
        </authorList>
    </citation>
    <scope>NUCLEOTIDE SEQUENCE [LARGE SCALE GENOMIC DNA]</scope>
    <source>
        <strain evidence="2">ATCC 25078 / DSM 43160 / JCM 3152 / KCC A-0152 / KCTC 9177 / NBRC 13315 / NRRL B-3577 / G-20</strain>
    </source>
</reference>
<protein>
    <submittedName>
        <fullName evidence="1">Uncharacterized protein</fullName>
    </submittedName>
</protein>
<organism evidence="1 2">
    <name type="scientific">Geodermatophilus obscurus (strain ATCC 25078 / DSM 43160 / JCM 3152 / CCUG 61914 / KCC A-0152 / KCTC 9177 / NBRC 13315 / NRRL B-3577 / G-20)</name>
    <dbReference type="NCBI Taxonomy" id="526225"/>
    <lineage>
        <taxon>Bacteria</taxon>
        <taxon>Bacillati</taxon>
        <taxon>Actinomycetota</taxon>
        <taxon>Actinomycetes</taxon>
        <taxon>Geodermatophilales</taxon>
        <taxon>Geodermatophilaceae</taxon>
        <taxon>Geodermatophilus</taxon>
    </lineage>
</organism>
<dbReference type="InterPro" id="IPR014710">
    <property type="entry name" value="RmlC-like_jellyroll"/>
</dbReference>
<dbReference type="SUPFAM" id="SSF51182">
    <property type="entry name" value="RmlC-like cupins"/>
    <property type="match status" value="1"/>
</dbReference>
<dbReference type="CDD" id="cd02208">
    <property type="entry name" value="cupin_RmlC-like"/>
    <property type="match status" value="1"/>
</dbReference>
<dbReference type="OrthoDB" id="3782397at2"/>
<dbReference type="Gene3D" id="2.60.120.10">
    <property type="entry name" value="Jelly Rolls"/>
    <property type="match status" value="1"/>
</dbReference>
<dbReference type="EMBL" id="CP001867">
    <property type="protein sequence ID" value="ADB72876.1"/>
    <property type="molecule type" value="Genomic_DNA"/>
</dbReference>
<dbReference type="eggNOG" id="COG1917">
    <property type="taxonomic scope" value="Bacteria"/>
</dbReference>
<evidence type="ECO:0000313" key="1">
    <source>
        <dbReference type="EMBL" id="ADB72876.1"/>
    </source>
</evidence>
<dbReference type="KEGG" id="gob:Gobs_0065"/>
<dbReference type="InterPro" id="IPR011051">
    <property type="entry name" value="RmlC_Cupin_sf"/>
</dbReference>
<dbReference type="HOGENOM" id="CLU_1813029_0_0_11"/>
<reference evidence="2" key="2">
    <citation type="submission" date="2010-01" db="EMBL/GenBank/DDBJ databases">
        <title>The complete genome of Geodermatophilus obscurus DSM 43160.</title>
        <authorList>
            <consortium name="US DOE Joint Genome Institute (JGI-PGF)"/>
            <person name="Lucas S."/>
            <person name="Copeland A."/>
            <person name="Lapidus A."/>
            <person name="Glavina del Rio T."/>
            <person name="Dalin E."/>
            <person name="Tice H."/>
            <person name="Bruce D."/>
            <person name="Goodwin L."/>
            <person name="Pitluck S."/>
            <person name="Kyrpides N."/>
            <person name="Mavromatis K."/>
            <person name="Ivanova N."/>
            <person name="Munk A.C."/>
            <person name="Brettin T."/>
            <person name="Detter J.C."/>
            <person name="Han C."/>
            <person name="Larimer F."/>
            <person name="Land M."/>
            <person name="Hauser L."/>
            <person name="Markowitz V."/>
            <person name="Cheng J.-F."/>
            <person name="Hugenholtz P."/>
            <person name="Woyke T."/>
            <person name="Wu D."/>
            <person name="Jando M."/>
            <person name="Schneider S."/>
            <person name="Klenk H.-P."/>
            <person name="Eisen J.A."/>
        </authorList>
    </citation>
    <scope>NUCLEOTIDE SEQUENCE [LARGE SCALE GENOMIC DNA]</scope>
    <source>
        <strain evidence="2">ATCC 25078 / DSM 43160 / JCM 3152 / KCC A-0152 / KCTC 9177 / NBRC 13315 / NRRL B-3577 / G-20</strain>
    </source>
</reference>
<accession>D2SGJ4</accession>
<dbReference type="RefSeq" id="WP_012946317.1">
    <property type="nucleotide sequence ID" value="NC_013757.1"/>
</dbReference>
<sequence length="142" mass="14392">MELLTLPARQLSSFGSSGAELLRAALVQESQDGFAADVVRVAPGGVIGRHPIPLWQLFPVVSGSGWVTGASGDRRTLRPGEAALWSPGEDHASGSDGGLTAVVVQVPCPSAARGGVVTELARLRMGAAPLGTGPTSASEEVP</sequence>
<dbReference type="AlphaFoldDB" id="D2SGJ4"/>
<name>D2SGJ4_GEOOG</name>
<keyword evidence="2" id="KW-1185">Reference proteome</keyword>